<dbReference type="EMBL" id="JAADYS010001301">
    <property type="protein sequence ID" value="KAF4463829.1"/>
    <property type="molecule type" value="Genomic_DNA"/>
</dbReference>
<feature type="compositionally biased region" description="Polar residues" evidence="1">
    <location>
        <begin position="32"/>
        <end position="48"/>
    </location>
</feature>
<feature type="compositionally biased region" description="Acidic residues" evidence="1">
    <location>
        <begin position="82"/>
        <end position="115"/>
    </location>
</feature>
<evidence type="ECO:0000313" key="2">
    <source>
        <dbReference type="EMBL" id="KAF4463829.1"/>
    </source>
</evidence>
<comment type="caution">
    <text evidence="2">The sequence shown here is derived from an EMBL/GenBank/DDBJ whole genome shotgun (WGS) entry which is preliminary data.</text>
</comment>
<evidence type="ECO:0000313" key="3">
    <source>
        <dbReference type="Proteomes" id="UP000554235"/>
    </source>
</evidence>
<feature type="compositionally biased region" description="Basic and acidic residues" evidence="1">
    <location>
        <begin position="9"/>
        <end position="23"/>
    </location>
</feature>
<feature type="compositionally biased region" description="Basic and acidic residues" evidence="1">
    <location>
        <begin position="57"/>
        <end position="68"/>
    </location>
</feature>
<organism evidence="2 3">
    <name type="scientific">Fusarium albosuccineum</name>
    <dbReference type="NCBI Taxonomy" id="1237068"/>
    <lineage>
        <taxon>Eukaryota</taxon>
        <taxon>Fungi</taxon>
        <taxon>Dikarya</taxon>
        <taxon>Ascomycota</taxon>
        <taxon>Pezizomycotina</taxon>
        <taxon>Sordariomycetes</taxon>
        <taxon>Hypocreomycetidae</taxon>
        <taxon>Hypocreales</taxon>
        <taxon>Nectriaceae</taxon>
        <taxon>Fusarium</taxon>
        <taxon>Fusarium decemcellulare species complex</taxon>
    </lineage>
</organism>
<sequence length="188" mass="21398">MSKCCSESNSEKERLERAEERFLAHGPIGSTPRKTQPRQAAINRNITYESDEDEQIVAERQRIKERDNKRIKKDGPGFLSESEAEDQDSDCEFQPDDGEDSDYDPVPPDDGDLDVDMWSNSDESELEGISHMERARREAIQLGAKLDDDGAGEHNFMAAKCKHDPDEEDKGKRARTKLDREPTPMEID</sequence>
<name>A0A8H4P614_9HYPO</name>
<accession>A0A8H4P614</accession>
<gene>
    <name evidence="2" type="ORF">FALBO_9347</name>
</gene>
<dbReference type="Proteomes" id="UP000554235">
    <property type="component" value="Unassembled WGS sequence"/>
</dbReference>
<keyword evidence="3" id="KW-1185">Reference proteome</keyword>
<proteinExistence type="predicted"/>
<dbReference type="AlphaFoldDB" id="A0A8H4P614"/>
<evidence type="ECO:0000256" key="1">
    <source>
        <dbReference type="SAM" id="MobiDB-lite"/>
    </source>
</evidence>
<feature type="region of interest" description="Disordered" evidence="1">
    <location>
        <begin position="161"/>
        <end position="188"/>
    </location>
</feature>
<feature type="region of interest" description="Disordered" evidence="1">
    <location>
        <begin position="1"/>
        <end position="120"/>
    </location>
</feature>
<protein>
    <submittedName>
        <fullName evidence="2">Uncharacterized protein</fullName>
    </submittedName>
</protein>
<reference evidence="2 3" key="1">
    <citation type="submission" date="2020-01" db="EMBL/GenBank/DDBJ databases">
        <title>Identification and distribution of gene clusters putatively required for synthesis of sphingolipid metabolism inhibitors in phylogenetically diverse species of the filamentous fungus Fusarium.</title>
        <authorList>
            <person name="Kim H.-S."/>
            <person name="Busman M."/>
            <person name="Brown D.W."/>
            <person name="Divon H."/>
            <person name="Uhlig S."/>
            <person name="Proctor R.H."/>
        </authorList>
    </citation>
    <scope>NUCLEOTIDE SEQUENCE [LARGE SCALE GENOMIC DNA]</scope>
    <source>
        <strain evidence="2 3">NRRL 20459</strain>
    </source>
</reference>